<evidence type="ECO:0000313" key="2">
    <source>
        <dbReference type="Proteomes" id="UP001186974"/>
    </source>
</evidence>
<reference evidence="1" key="1">
    <citation type="submission" date="2024-09" db="EMBL/GenBank/DDBJ databases">
        <title>Black Yeasts Isolated from many extreme environments.</title>
        <authorList>
            <person name="Coleine C."/>
            <person name="Stajich J.E."/>
            <person name="Selbmann L."/>
        </authorList>
    </citation>
    <scope>NUCLEOTIDE SEQUENCE</scope>
    <source>
        <strain evidence="1">CCFEE 5737</strain>
    </source>
</reference>
<organism evidence="1 2">
    <name type="scientific">Coniosporium uncinatum</name>
    <dbReference type="NCBI Taxonomy" id="93489"/>
    <lineage>
        <taxon>Eukaryota</taxon>
        <taxon>Fungi</taxon>
        <taxon>Dikarya</taxon>
        <taxon>Ascomycota</taxon>
        <taxon>Pezizomycotina</taxon>
        <taxon>Dothideomycetes</taxon>
        <taxon>Dothideomycetes incertae sedis</taxon>
        <taxon>Coniosporium</taxon>
    </lineage>
</organism>
<comment type="caution">
    <text evidence="1">The sequence shown here is derived from an EMBL/GenBank/DDBJ whole genome shotgun (WGS) entry which is preliminary data.</text>
</comment>
<protein>
    <submittedName>
        <fullName evidence="1">Uncharacterized protein</fullName>
    </submittedName>
</protein>
<evidence type="ECO:0000313" key="1">
    <source>
        <dbReference type="EMBL" id="KAK3080916.1"/>
    </source>
</evidence>
<name>A0ACC3DVV6_9PEZI</name>
<keyword evidence="2" id="KW-1185">Reference proteome</keyword>
<proteinExistence type="predicted"/>
<gene>
    <name evidence="1" type="ORF">LTS18_011990</name>
</gene>
<accession>A0ACC3DVV6</accession>
<dbReference type="Proteomes" id="UP001186974">
    <property type="component" value="Unassembled WGS sequence"/>
</dbReference>
<dbReference type="EMBL" id="JAWDJW010000353">
    <property type="protein sequence ID" value="KAK3080916.1"/>
    <property type="molecule type" value="Genomic_DNA"/>
</dbReference>
<sequence>MSSTTESEPELEPELEREFEPGLELEFEPDLAAEKINDAHVKERVIVLDKLTFPNLKVPETKGTRSRGNGKLLTGNGTVNGLPEEYKNRVIASTLTKTPALRKRRASSGASSDSSPATIAKVTDQPTKSASRVPRSTRSKILDQSTNPASRVLGPTNRNEKPVATSQEAGIPRSKPKLKINPPRTGPFCRRCGDKFVKKHGSAPSQPTKVPTFSPKDTIAIESKPTSPNVKNYTAVNARFNATTKIVYYPIANNTRVAFDTTSPSRCNENPTQHQLHYLSRRCELMPLCTKEQLGEDSKTVAVTKIFWQGCCKSCRGKIVNARMKSIKDNWTITRNMRRAYSREESEYLAMLALTASKKVQALTDAMNAQFPPAADEMERTYQSVSGHMRQPAFVTVRAAVREQLGLT</sequence>